<keyword evidence="3 10" id="KW-0808">Transferase</keyword>
<dbReference type="OMA" id="FXDTIFI"/>
<evidence type="ECO:0000256" key="1">
    <source>
        <dbReference type="ARBA" id="ARBA00004141"/>
    </source>
</evidence>
<dbReference type="Pfam" id="PF01151">
    <property type="entry name" value="ELO"/>
    <property type="match status" value="1"/>
</dbReference>
<proteinExistence type="inferred from homology"/>
<organism evidence="11 12">
    <name type="scientific">Folsomia candida</name>
    <name type="common">Springtail</name>
    <dbReference type="NCBI Taxonomy" id="158441"/>
    <lineage>
        <taxon>Eukaryota</taxon>
        <taxon>Metazoa</taxon>
        <taxon>Ecdysozoa</taxon>
        <taxon>Arthropoda</taxon>
        <taxon>Hexapoda</taxon>
        <taxon>Collembola</taxon>
        <taxon>Entomobryomorpha</taxon>
        <taxon>Isotomoidea</taxon>
        <taxon>Isotomidae</taxon>
        <taxon>Proisotominae</taxon>
        <taxon>Folsomia</taxon>
    </lineage>
</organism>
<comment type="similarity">
    <text evidence="10">Belongs to the ELO family.</text>
</comment>
<comment type="caution">
    <text evidence="11">The sequence shown here is derived from an EMBL/GenBank/DDBJ whole genome shotgun (WGS) entry which is preliminary data.</text>
</comment>
<comment type="subcellular location">
    <subcellularLocation>
        <location evidence="1">Membrane</location>
        <topology evidence="1">Multi-pass membrane protein</topology>
    </subcellularLocation>
</comment>
<keyword evidence="7 10" id="KW-0443">Lipid metabolism</keyword>
<evidence type="ECO:0000256" key="6">
    <source>
        <dbReference type="ARBA" id="ARBA00022989"/>
    </source>
</evidence>
<feature type="transmembrane region" description="Helical" evidence="10">
    <location>
        <begin position="59"/>
        <end position="78"/>
    </location>
</feature>
<keyword evidence="6 10" id="KW-1133">Transmembrane helix</keyword>
<dbReference type="InterPro" id="IPR002076">
    <property type="entry name" value="ELO_fam"/>
</dbReference>
<gene>
    <name evidence="11" type="ORF">Fcan01_09810</name>
</gene>
<dbReference type="GO" id="GO:0019367">
    <property type="term" value="P:fatty acid elongation, saturated fatty acid"/>
    <property type="evidence" value="ECO:0007669"/>
    <property type="project" value="TreeGrafter"/>
</dbReference>
<keyword evidence="9 10" id="KW-0275">Fatty acid biosynthesis</keyword>
<feature type="transmembrane region" description="Helical" evidence="10">
    <location>
        <begin position="193"/>
        <end position="211"/>
    </location>
</feature>
<protein>
    <recommendedName>
        <fullName evidence="10">Elongation of very long chain fatty acids protein</fullName>
        <ecNumber evidence="10">2.3.1.199</ecNumber>
    </recommendedName>
    <alternativeName>
        <fullName evidence="10">Very-long-chain 3-oxoacyl-CoA synthase</fullName>
    </alternativeName>
</protein>
<keyword evidence="2 10" id="KW-0444">Lipid biosynthesis</keyword>
<accession>A0A226EG80</accession>
<dbReference type="GO" id="GO:0042761">
    <property type="term" value="P:very long-chain fatty acid biosynthetic process"/>
    <property type="evidence" value="ECO:0007669"/>
    <property type="project" value="TreeGrafter"/>
</dbReference>
<dbReference type="GO" id="GO:0030148">
    <property type="term" value="P:sphingolipid biosynthetic process"/>
    <property type="evidence" value="ECO:0007669"/>
    <property type="project" value="TreeGrafter"/>
</dbReference>
<evidence type="ECO:0000313" key="12">
    <source>
        <dbReference type="Proteomes" id="UP000198287"/>
    </source>
</evidence>
<dbReference type="PANTHER" id="PTHR11157">
    <property type="entry name" value="FATTY ACID ACYL TRANSFERASE-RELATED"/>
    <property type="match status" value="1"/>
</dbReference>
<reference evidence="11 12" key="1">
    <citation type="submission" date="2015-12" db="EMBL/GenBank/DDBJ databases">
        <title>The genome of Folsomia candida.</title>
        <authorList>
            <person name="Faddeeva A."/>
            <person name="Derks M.F."/>
            <person name="Anvar Y."/>
            <person name="Smit S."/>
            <person name="Van Straalen N."/>
            <person name="Roelofs D."/>
        </authorList>
    </citation>
    <scope>NUCLEOTIDE SEQUENCE [LARGE SCALE GENOMIC DNA]</scope>
    <source>
        <strain evidence="11 12">VU population</strain>
        <tissue evidence="11">Whole body</tissue>
    </source>
</reference>
<sequence length="293" mass="34018">MARVNLTNASSSGSGNRFSSVFNSKYPMNYNPDYMTLFEFEKYEGHESVRIWMYDHWQWSVYASGIYVGLVFGGQWLMRNREPFKLRRLLTIWNIFLAVFSAIAFLRSIPELLVSILGPNGSLHKSVCFLENHNPATSLWGLLFALSKIVEFGDTVFIVLRKQPLIFLHWYHHVTVCMFCWFAHGSHDPTSRWFADMNLFVHSLMYTYYALRSLQIKLPQTLALSITCLQITQMLVGIVISFHSYSVIVSGEECHRPLSNIYASLGMYATYFLLFANFFYKAYMTKSKKRKTA</sequence>
<evidence type="ECO:0000256" key="7">
    <source>
        <dbReference type="ARBA" id="ARBA00023098"/>
    </source>
</evidence>
<dbReference type="GO" id="GO:0009922">
    <property type="term" value="F:fatty acid elongase activity"/>
    <property type="evidence" value="ECO:0007669"/>
    <property type="project" value="UniProtKB-EC"/>
</dbReference>
<dbReference type="EC" id="2.3.1.199" evidence="10"/>
<keyword evidence="12" id="KW-1185">Reference proteome</keyword>
<dbReference type="PROSITE" id="PS01188">
    <property type="entry name" value="ELO"/>
    <property type="match status" value="1"/>
</dbReference>
<dbReference type="AlphaFoldDB" id="A0A226EG80"/>
<dbReference type="GO" id="GO:0034625">
    <property type="term" value="P:fatty acid elongation, monounsaturated fatty acid"/>
    <property type="evidence" value="ECO:0007669"/>
    <property type="project" value="TreeGrafter"/>
</dbReference>
<evidence type="ECO:0000256" key="8">
    <source>
        <dbReference type="ARBA" id="ARBA00023136"/>
    </source>
</evidence>
<dbReference type="EMBL" id="LNIX01000004">
    <property type="protein sequence ID" value="OXA56605.1"/>
    <property type="molecule type" value="Genomic_DNA"/>
</dbReference>
<feature type="transmembrane region" description="Helical" evidence="10">
    <location>
        <begin position="223"/>
        <end position="249"/>
    </location>
</feature>
<feature type="transmembrane region" description="Helical" evidence="10">
    <location>
        <begin position="90"/>
        <end position="109"/>
    </location>
</feature>
<dbReference type="GO" id="GO:0034626">
    <property type="term" value="P:fatty acid elongation, polyunsaturated fatty acid"/>
    <property type="evidence" value="ECO:0007669"/>
    <property type="project" value="TreeGrafter"/>
</dbReference>
<feature type="transmembrane region" description="Helical" evidence="10">
    <location>
        <begin position="261"/>
        <end position="280"/>
    </location>
</feature>
<evidence type="ECO:0000313" key="11">
    <source>
        <dbReference type="EMBL" id="OXA56605.1"/>
    </source>
</evidence>
<evidence type="ECO:0000256" key="2">
    <source>
        <dbReference type="ARBA" id="ARBA00022516"/>
    </source>
</evidence>
<dbReference type="Proteomes" id="UP000198287">
    <property type="component" value="Unassembled WGS sequence"/>
</dbReference>
<evidence type="ECO:0000256" key="10">
    <source>
        <dbReference type="RuleBase" id="RU361115"/>
    </source>
</evidence>
<feature type="transmembrane region" description="Helical" evidence="10">
    <location>
        <begin position="139"/>
        <end position="160"/>
    </location>
</feature>
<dbReference type="OrthoDB" id="10259681at2759"/>
<feature type="transmembrane region" description="Helical" evidence="10">
    <location>
        <begin position="167"/>
        <end position="187"/>
    </location>
</feature>
<dbReference type="InterPro" id="IPR030457">
    <property type="entry name" value="ELO_CS"/>
</dbReference>
<name>A0A226EG80_FOLCA</name>
<evidence type="ECO:0000256" key="5">
    <source>
        <dbReference type="ARBA" id="ARBA00022832"/>
    </source>
</evidence>
<evidence type="ECO:0000256" key="9">
    <source>
        <dbReference type="ARBA" id="ARBA00023160"/>
    </source>
</evidence>
<keyword evidence="4 10" id="KW-0812">Transmembrane</keyword>
<keyword evidence="8 10" id="KW-0472">Membrane</keyword>
<comment type="catalytic activity">
    <reaction evidence="10">
        <text>a very-long-chain acyl-CoA + malonyl-CoA + H(+) = a very-long-chain 3-oxoacyl-CoA + CO2 + CoA</text>
        <dbReference type="Rhea" id="RHEA:32727"/>
        <dbReference type="ChEBI" id="CHEBI:15378"/>
        <dbReference type="ChEBI" id="CHEBI:16526"/>
        <dbReference type="ChEBI" id="CHEBI:57287"/>
        <dbReference type="ChEBI" id="CHEBI:57384"/>
        <dbReference type="ChEBI" id="CHEBI:90725"/>
        <dbReference type="ChEBI" id="CHEBI:90736"/>
        <dbReference type="EC" id="2.3.1.199"/>
    </reaction>
</comment>
<dbReference type="PANTHER" id="PTHR11157:SF17">
    <property type="entry name" value="ELONGATION OF VERY LONG CHAIN FATTY ACIDS PROTEIN 6"/>
    <property type="match status" value="1"/>
</dbReference>
<keyword evidence="5 10" id="KW-0276">Fatty acid metabolism</keyword>
<evidence type="ECO:0000256" key="4">
    <source>
        <dbReference type="ARBA" id="ARBA00022692"/>
    </source>
</evidence>
<dbReference type="GO" id="GO:0005789">
    <property type="term" value="C:endoplasmic reticulum membrane"/>
    <property type="evidence" value="ECO:0007669"/>
    <property type="project" value="TreeGrafter"/>
</dbReference>
<evidence type="ECO:0000256" key="3">
    <source>
        <dbReference type="ARBA" id="ARBA00022679"/>
    </source>
</evidence>